<protein>
    <recommendedName>
        <fullName evidence="2">DUF4220 domain-containing protein</fullName>
    </recommendedName>
</protein>
<dbReference type="PANTHER" id="PTHR31325">
    <property type="entry name" value="OS01G0798800 PROTEIN-RELATED"/>
    <property type="match status" value="1"/>
</dbReference>
<proteinExistence type="predicted"/>
<gene>
    <name evidence="3" type="ORF">SO802_021969</name>
</gene>
<dbReference type="Pfam" id="PF13968">
    <property type="entry name" value="DUF4220"/>
    <property type="match status" value="1"/>
</dbReference>
<evidence type="ECO:0000259" key="2">
    <source>
        <dbReference type="Pfam" id="PF13968"/>
    </source>
</evidence>
<reference evidence="3 4" key="1">
    <citation type="submission" date="2024-01" db="EMBL/GenBank/DDBJ databases">
        <title>A telomere-to-telomere, gap-free genome of sweet tea (Lithocarpus litseifolius).</title>
        <authorList>
            <person name="Zhou J."/>
        </authorList>
    </citation>
    <scope>NUCLEOTIDE SEQUENCE [LARGE SCALE GENOMIC DNA]</scope>
    <source>
        <strain evidence="3">Zhou-2022a</strain>
        <tissue evidence="3">Leaf</tissue>
    </source>
</reference>
<feature type="domain" description="DUF4220" evidence="2">
    <location>
        <begin position="68"/>
        <end position="152"/>
    </location>
</feature>
<keyword evidence="1" id="KW-0472">Membrane</keyword>
<feature type="transmembrane region" description="Helical" evidence="1">
    <location>
        <begin position="34"/>
        <end position="53"/>
    </location>
</feature>
<sequence length="153" mass="17750">MLMITVVSTLIFQQRRLTGIFPERLGIIWNGWEARVFLLLSLFLQIVLILFGKRRKYIAKNRVRIILWVAYLSADWIATVSLGVLSQKEGARKTQSYDSDYAIMAFWAPFLLVHLGGPDTITAYALEDNELWPRRLLELVVQFFVALYVLLRS</sequence>
<keyword evidence="1" id="KW-1133">Transmembrane helix</keyword>
<feature type="transmembrane region" description="Helical" evidence="1">
    <location>
        <begin position="105"/>
        <end position="126"/>
    </location>
</feature>
<evidence type="ECO:0000313" key="3">
    <source>
        <dbReference type="EMBL" id="KAK9997283.1"/>
    </source>
</evidence>
<comment type="caution">
    <text evidence="3">The sequence shown here is derived from an EMBL/GenBank/DDBJ whole genome shotgun (WGS) entry which is preliminary data.</text>
</comment>
<evidence type="ECO:0000313" key="4">
    <source>
        <dbReference type="Proteomes" id="UP001459277"/>
    </source>
</evidence>
<evidence type="ECO:0000256" key="1">
    <source>
        <dbReference type="SAM" id="Phobius"/>
    </source>
</evidence>
<keyword evidence="4" id="KW-1185">Reference proteome</keyword>
<dbReference type="EMBL" id="JAZDWU010000007">
    <property type="protein sequence ID" value="KAK9997283.1"/>
    <property type="molecule type" value="Genomic_DNA"/>
</dbReference>
<organism evidence="3 4">
    <name type="scientific">Lithocarpus litseifolius</name>
    <dbReference type="NCBI Taxonomy" id="425828"/>
    <lineage>
        <taxon>Eukaryota</taxon>
        <taxon>Viridiplantae</taxon>
        <taxon>Streptophyta</taxon>
        <taxon>Embryophyta</taxon>
        <taxon>Tracheophyta</taxon>
        <taxon>Spermatophyta</taxon>
        <taxon>Magnoliopsida</taxon>
        <taxon>eudicotyledons</taxon>
        <taxon>Gunneridae</taxon>
        <taxon>Pentapetalae</taxon>
        <taxon>rosids</taxon>
        <taxon>fabids</taxon>
        <taxon>Fagales</taxon>
        <taxon>Fagaceae</taxon>
        <taxon>Lithocarpus</taxon>
    </lineage>
</organism>
<name>A0AAW2CGQ7_9ROSI</name>
<dbReference type="AlphaFoldDB" id="A0AAW2CGQ7"/>
<dbReference type="InterPro" id="IPR025315">
    <property type="entry name" value="DUF4220"/>
</dbReference>
<keyword evidence="1" id="KW-0812">Transmembrane</keyword>
<dbReference type="Proteomes" id="UP001459277">
    <property type="component" value="Unassembled WGS sequence"/>
</dbReference>
<feature type="transmembrane region" description="Helical" evidence="1">
    <location>
        <begin position="65"/>
        <end position="85"/>
    </location>
</feature>
<accession>A0AAW2CGQ7</accession>